<evidence type="ECO:0000259" key="4">
    <source>
        <dbReference type="Pfam" id="PF02784"/>
    </source>
</evidence>
<name>A0A1H2J1W3_9ACTN</name>
<dbReference type="Gene3D" id="3.20.20.10">
    <property type="entry name" value="Alanine racemase"/>
    <property type="match status" value="1"/>
</dbReference>
<dbReference type="STRING" id="419479.SAMN04488563_2212"/>
<keyword evidence="2 3" id="KW-0663">Pyridoxal phosphate</keyword>
<dbReference type="Gene3D" id="2.40.37.10">
    <property type="entry name" value="Lyase, Ornithine Decarboxylase, Chain A, domain 1"/>
    <property type="match status" value="1"/>
</dbReference>
<dbReference type="OrthoDB" id="9802241at2"/>
<dbReference type="AlphaFoldDB" id="A0A1H2J1W3"/>
<protein>
    <submittedName>
        <fullName evidence="5">Diaminopimelate decarboxylase</fullName>
    </submittedName>
</protein>
<dbReference type="InterPro" id="IPR022657">
    <property type="entry name" value="De-COase2_CS"/>
</dbReference>
<dbReference type="InterPro" id="IPR029066">
    <property type="entry name" value="PLP-binding_barrel"/>
</dbReference>
<accession>A0A1H2J1W3</accession>
<dbReference type="PANTHER" id="PTHR43727:SF2">
    <property type="entry name" value="GROUP IV DECARBOXYLASE"/>
    <property type="match status" value="1"/>
</dbReference>
<dbReference type="InterPro" id="IPR022644">
    <property type="entry name" value="De-COase2_N"/>
</dbReference>
<dbReference type="RefSeq" id="WP_046769375.1">
    <property type="nucleotide sequence ID" value="NZ_KQ061232.1"/>
</dbReference>
<dbReference type="PRINTS" id="PR01179">
    <property type="entry name" value="ODADCRBXLASE"/>
</dbReference>
<dbReference type="Proteomes" id="UP000182977">
    <property type="component" value="Chromosome I"/>
</dbReference>
<evidence type="ECO:0000313" key="6">
    <source>
        <dbReference type="Proteomes" id="UP000182977"/>
    </source>
</evidence>
<dbReference type="InterPro" id="IPR000183">
    <property type="entry name" value="Orn/DAP/Arg_de-COase"/>
</dbReference>
<dbReference type="SUPFAM" id="SSF51419">
    <property type="entry name" value="PLP-binding barrel"/>
    <property type="match status" value="1"/>
</dbReference>
<reference evidence="6" key="1">
    <citation type="submission" date="2016-10" db="EMBL/GenBank/DDBJ databases">
        <authorList>
            <person name="Varghese N."/>
            <person name="Submissions S."/>
        </authorList>
    </citation>
    <scope>NUCLEOTIDE SEQUENCE [LARGE SCALE GENOMIC DNA]</scope>
    <source>
        <strain evidence="6">DSM 45079</strain>
    </source>
</reference>
<comment type="cofactor">
    <cofactor evidence="1 3">
        <name>pyridoxal 5'-phosphate</name>
        <dbReference type="ChEBI" id="CHEBI:597326"/>
    </cofactor>
</comment>
<dbReference type="NCBIfam" id="TIGR03099">
    <property type="entry name" value="dCO2ase_PEP1"/>
    <property type="match status" value="1"/>
</dbReference>
<evidence type="ECO:0000256" key="2">
    <source>
        <dbReference type="ARBA" id="ARBA00022898"/>
    </source>
</evidence>
<keyword evidence="6" id="KW-1185">Reference proteome</keyword>
<dbReference type="Pfam" id="PF02784">
    <property type="entry name" value="Orn_Arg_deC_N"/>
    <property type="match status" value="1"/>
</dbReference>
<dbReference type="PANTHER" id="PTHR43727">
    <property type="entry name" value="DIAMINOPIMELATE DECARBOXYLASE"/>
    <property type="match status" value="1"/>
</dbReference>
<proteinExistence type="predicted"/>
<feature type="modified residue" description="N6-(pyridoxal phosphate)lysine" evidence="3">
    <location>
        <position position="66"/>
    </location>
</feature>
<sequence>MKPHEHVTAFGTADGELRVGGLALSRLADRVGSTPFFAYDRGLLDARIDRLRSALPTSVHLSYAMKANPMPAVVQHLAHRVDRIDVASGLELHAALDTVIAADRVSFAGPGKTPAEIRQAVAAGIIVEVESPTELARVVTAGDDLGLTPNVAVRVNPDFAVKGSGMRMGGGPQQFGIDAEQVPGVLREFAAAGLNWLGFHVFAGSQNLNAEIIAEAQRRTVDLVASLAEHLPAPVRYVNLGGGFGIPYVEKDRPLDLDLVAAGLADLVTGPLAQRLPDSVPVIELGRYIVGECGVYVTRVLDRKVSRGKTYLVVDGGMHHQLAASGNFGQVIRRNYPLVVGNRVEKSGAETATVVGCLCTPLDLLGDDVELPAAEIGDLIVIFQAGAYGLTASPTAFLGHPAPLEVLV</sequence>
<dbReference type="InterPro" id="IPR009006">
    <property type="entry name" value="Ala_racemase/Decarboxylase_C"/>
</dbReference>
<organism evidence="5 6">
    <name type="scientific">Jiangella alkaliphila</name>
    <dbReference type="NCBI Taxonomy" id="419479"/>
    <lineage>
        <taxon>Bacteria</taxon>
        <taxon>Bacillati</taxon>
        <taxon>Actinomycetota</taxon>
        <taxon>Actinomycetes</taxon>
        <taxon>Jiangellales</taxon>
        <taxon>Jiangellaceae</taxon>
        <taxon>Jiangella</taxon>
    </lineage>
</organism>
<dbReference type="GO" id="GO:0008836">
    <property type="term" value="F:diaminopimelate decarboxylase activity"/>
    <property type="evidence" value="ECO:0007669"/>
    <property type="project" value="TreeGrafter"/>
</dbReference>
<dbReference type="CDD" id="cd06839">
    <property type="entry name" value="PLPDE_III_Btrk_like"/>
    <property type="match status" value="1"/>
</dbReference>
<dbReference type="EMBL" id="LT629791">
    <property type="protein sequence ID" value="SDU50292.1"/>
    <property type="molecule type" value="Genomic_DNA"/>
</dbReference>
<evidence type="ECO:0000256" key="1">
    <source>
        <dbReference type="ARBA" id="ARBA00001933"/>
    </source>
</evidence>
<dbReference type="SUPFAM" id="SSF50621">
    <property type="entry name" value="Alanine racemase C-terminal domain-like"/>
    <property type="match status" value="1"/>
</dbReference>
<dbReference type="GO" id="GO:0009089">
    <property type="term" value="P:lysine biosynthetic process via diaminopimelate"/>
    <property type="evidence" value="ECO:0007669"/>
    <property type="project" value="TreeGrafter"/>
</dbReference>
<evidence type="ECO:0000313" key="5">
    <source>
        <dbReference type="EMBL" id="SDU50292.1"/>
    </source>
</evidence>
<gene>
    <name evidence="5" type="ORF">SAMN04488563_2212</name>
</gene>
<feature type="active site" description="Proton donor" evidence="3">
    <location>
        <position position="359"/>
    </location>
</feature>
<dbReference type="InterPro" id="IPR017530">
    <property type="entry name" value="DCO2ase_PEP1"/>
</dbReference>
<feature type="domain" description="Orn/DAP/Arg decarboxylase 2 N-terminal" evidence="4">
    <location>
        <begin position="44"/>
        <end position="290"/>
    </location>
</feature>
<dbReference type="PROSITE" id="PS00879">
    <property type="entry name" value="ODR_DC_2_2"/>
    <property type="match status" value="1"/>
</dbReference>
<evidence type="ECO:0000256" key="3">
    <source>
        <dbReference type="PIRSR" id="PIRSR600183-50"/>
    </source>
</evidence>